<organism evidence="1 2">
    <name type="scientific">Sporomusa silvacetica DSM 10669</name>
    <dbReference type="NCBI Taxonomy" id="1123289"/>
    <lineage>
        <taxon>Bacteria</taxon>
        <taxon>Bacillati</taxon>
        <taxon>Bacillota</taxon>
        <taxon>Negativicutes</taxon>
        <taxon>Selenomonadales</taxon>
        <taxon>Sporomusaceae</taxon>
        <taxon>Sporomusa</taxon>
    </lineage>
</organism>
<name>A0ABZ3IJK7_9FIRM</name>
<reference evidence="1" key="1">
    <citation type="submission" date="2024-05" db="EMBL/GenBank/DDBJ databases">
        <title>Isolation and characterization of Sporomusa carbonis sp. nov., a carboxydotrophic hydrogenogen in the genus of Sporomusa isolated from a charcoal burning pile.</title>
        <authorList>
            <person name="Boeer T."/>
            <person name="Rosenbaum F."/>
            <person name="Eysell L."/>
            <person name="Mueller V."/>
            <person name="Daniel R."/>
            <person name="Poehlein A."/>
        </authorList>
    </citation>
    <scope>NUCLEOTIDE SEQUENCE [LARGE SCALE GENOMIC DNA]</scope>
    <source>
        <strain evidence="1">DSM 10669</strain>
    </source>
</reference>
<dbReference type="RefSeq" id="WP_094604753.1">
    <property type="nucleotide sequence ID" value="NZ_CP155573.1"/>
</dbReference>
<gene>
    <name evidence="1" type="ORF">SPSIL_020010</name>
</gene>
<protein>
    <submittedName>
        <fullName evidence="1">Uncharacterized protein</fullName>
    </submittedName>
</protein>
<sequence length="90" mass="10222">MKIKKARRLAKNIMFANAIVTDLGDENNFRPAVGFNQDVLNSAACVLHEAGICDKETILKYLNELADEIAKEAGQWLLNEFAKEERQHLY</sequence>
<dbReference type="EMBL" id="CP155573">
    <property type="protein sequence ID" value="XFO65854.1"/>
    <property type="molecule type" value="Genomic_DNA"/>
</dbReference>
<dbReference type="Proteomes" id="UP000216752">
    <property type="component" value="Chromosome"/>
</dbReference>
<keyword evidence="2" id="KW-1185">Reference proteome</keyword>
<evidence type="ECO:0000313" key="2">
    <source>
        <dbReference type="Proteomes" id="UP000216752"/>
    </source>
</evidence>
<evidence type="ECO:0000313" key="1">
    <source>
        <dbReference type="EMBL" id="XFO65854.1"/>
    </source>
</evidence>
<proteinExistence type="predicted"/>
<accession>A0ABZ3IJK7</accession>